<evidence type="ECO:0000313" key="3">
    <source>
        <dbReference type="Proteomes" id="UP000078343"/>
    </source>
</evidence>
<dbReference type="Proteomes" id="UP000078343">
    <property type="component" value="Unassembled WGS sequence"/>
</dbReference>
<evidence type="ECO:0000313" key="2">
    <source>
        <dbReference type="EMBL" id="OAP56046.1"/>
    </source>
</evidence>
<comment type="caution">
    <text evidence="2">The sequence shown here is derived from an EMBL/GenBank/DDBJ whole genome shotgun (WGS) entry which is preliminary data.</text>
</comment>
<accession>A0A178Z9C8</accession>
<dbReference type="GeneID" id="30014366"/>
<reference evidence="2 3" key="1">
    <citation type="submission" date="2016-04" db="EMBL/GenBank/DDBJ databases">
        <title>Draft genome of Fonsecaea erecta CBS 125763.</title>
        <authorList>
            <person name="Weiss V.A."/>
            <person name="Vicente V.A."/>
            <person name="Raittz R.T."/>
            <person name="Moreno L.F."/>
            <person name="De Souza E.M."/>
            <person name="Pedrosa F.O."/>
            <person name="Steffens M.B."/>
            <person name="Faoro H."/>
            <person name="Tadra-Sfeir M.Z."/>
            <person name="Najafzadeh M.J."/>
            <person name="Felipe M.S."/>
            <person name="Teixeira M."/>
            <person name="Sun J."/>
            <person name="Xi L."/>
            <person name="Gomes R."/>
            <person name="De Azevedo C.M."/>
            <person name="Salgado C.G."/>
            <person name="Da Silva M.B."/>
            <person name="Nascimento M.F."/>
            <person name="Queiroz-Telles F."/>
            <person name="Attili D.S."/>
            <person name="Gorbushina A."/>
        </authorList>
    </citation>
    <scope>NUCLEOTIDE SEQUENCE [LARGE SCALE GENOMIC DNA]</scope>
    <source>
        <strain evidence="2 3">CBS 125763</strain>
    </source>
</reference>
<name>A0A178Z9C8_9EURO</name>
<dbReference type="EMBL" id="LVYI01000010">
    <property type="protein sequence ID" value="OAP56046.1"/>
    <property type="molecule type" value="Genomic_DNA"/>
</dbReference>
<sequence>MSKNGALLTPDSDGGDAALCSPPARAKRGELGERAPVSHQSWGLKRQVPRRGLCKARPQWRFTVMVMAVIGPFESVVPAPTEVLSVSNGNTGRFKSSVAEPTL</sequence>
<dbReference type="AlphaFoldDB" id="A0A178Z9C8"/>
<feature type="region of interest" description="Disordered" evidence="1">
    <location>
        <begin position="1"/>
        <end position="43"/>
    </location>
</feature>
<evidence type="ECO:0000256" key="1">
    <source>
        <dbReference type="SAM" id="MobiDB-lite"/>
    </source>
</evidence>
<organism evidence="2 3">
    <name type="scientific">Fonsecaea erecta</name>
    <dbReference type="NCBI Taxonomy" id="1367422"/>
    <lineage>
        <taxon>Eukaryota</taxon>
        <taxon>Fungi</taxon>
        <taxon>Dikarya</taxon>
        <taxon>Ascomycota</taxon>
        <taxon>Pezizomycotina</taxon>
        <taxon>Eurotiomycetes</taxon>
        <taxon>Chaetothyriomycetidae</taxon>
        <taxon>Chaetothyriales</taxon>
        <taxon>Herpotrichiellaceae</taxon>
        <taxon>Fonsecaea</taxon>
    </lineage>
</organism>
<dbReference type="RefSeq" id="XP_018689413.1">
    <property type="nucleotide sequence ID" value="XM_018841704.1"/>
</dbReference>
<protein>
    <submittedName>
        <fullName evidence="2">Uncharacterized protein</fullName>
    </submittedName>
</protein>
<gene>
    <name evidence="2" type="ORF">AYL99_10198</name>
</gene>
<proteinExistence type="predicted"/>
<keyword evidence="3" id="KW-1185">Reference proteome</keyword>